<keyword evidence="3" id="KW-1185">Reference proteome</keyword>
<evidence type="ECO:0000313" key="3">
    <source>
        <dbReference type="Proteomes" id="UP001235712"/>
    </source>
</evidence>
<evidence type="ECO:0000256" key="1">
    <source>
        <dbReference type="SAM" id="MobiDB-lite"/>
    </source>
</evidence>
<sequence>MSQLTIPVPGATTVAARSGRRRTVRNNRMVSLRSSLPTGLLTLRHDVPEYLPEFLEPEILEEATTPQVDASSEKVAETAVGKGGQAQW</sequence>
<dbReference type="RefSeq" id="WP_307242965.1">
    <property type="nucleotide sequence ID" value="NZ_JAUSQZ010000001.1"/>
</dbReference>
<feature type="region of interest" description="Disordered" evidence="1">
    <location>
        <begin position="63"/>
        <end position="88"/>
    </location>
</feature>
<feature type="region of interest" description="Disordered" evidence="1">
    <location>
        <begin position="1"/>
        <end position="22"/>
    </location>
</feature>
<gene>
    <name evidence="2" type="ORF">J2S57_002945</name>
</gene>
<proteinExistence type="predicted"/>
<organism evidence="2 3">
    <name type="scientific">Kineosporia succinea</name>
    <dbReference type="NCBI Taxonomy" id="84632"/>
    <lineage>
        <taxon>Bacteria</taxon>
        <taxon>Bacillati</taxon>
        <taxon>Actinomycetota</taxon>
        <taxon>Actinomycetes</taxon>
        <taxon>Kineosporiales</taxon>
        <taxon>Kineosporiaceae</taxon>
        <taxon>Kineosporia</taxon>
    </lineage>
</organism>
<comment type="caution">
    <text evidence="2">The sequence shown here is derived from an EMBL/GenBank/DDBJ whole genome shotgun (WGS) entry which is preliminary data.</text>
</comment>
<reference evidence="2 3" key="1">
    <citation type="submission" date="2023-07" db="EMBL/GenBank/DDBJ databases">
        <title>Sequencing the genomes of 1000 actinobacteria strains.</title>
        <authorList>
            <person name="Klenk H.-P."/>
        </authorList>
    </citation>
    <scope>NUCLEOTIDE SEQUENCE [LARGE SCALE GENOMIC DNA]</scope>
    <source>
        <strain evidence="2 3">DSM 44388</strain>
    </source>
</reference>
<dbReference type="EMBL" id="JAUSQZ010000001">
    <property type="protein sequence ID" value="MDP9827196.1"/>
    <property type="molecule type" value="Genomic_DNA"/>
</dbReference>
<evidence type="ECO:0000313" key="2">
    <source>
        <dbReference type="EMBL" id="MDP9827196.1"/>
    </source>
</evidence>
<name>A0ABT9P3D1_9ACTN</name>
<accession>A0ABT9P3D1</accession>
<protein>
    <submittedName>
        <fullName evidence="2">Uncharacterized protein</fullName>
    </submittedName>
</protein>
<dbReference type="Proteomes" id="UP001235712">
    <property type="component" value="Unassembled WGS sequence"/>
</dbReference>